<name>A0ABN9MCV4_9NEOB</name>
<dbReference type="Proteomes" id="UP001176940">
    <property type="component" value="Unassembled WGS sequence"/>
</dbReference>
<protein>
    <recommendedName>
        <fullName evidence="4">Collagen-like protein</fullName>
    </recommendedName>
</protein>
<keyword evidence="3" id="KW-1185">Reference proteome</keyword>
<feature type="region of interest" description="Disordered" evidence="1">
    <location>
        <begin position="54"/>
        <end position="133"/>
    </location>
</feature>
<evidence type="ECO:0008006" key="4">
    <source>
        <dbReference type="Google" id="ProtNLM"/>
    </source>
</evidence>
<dbReference type="EMBL" id="CAUEEQ010060439">
    <property type="protein sequence ID" value="CAJ0964386.1"/>
    <property type="molecule type" value="Genomic_DNA"/>
</dbReference>
<sequence>MDYRAEMAYRGKTENLDSRGRWVFQVLQVPQDPKENQEKLALPGNLWLVLQGPKEKRALPLTKAKRPQVNRVRKETGDYLVHGERGGNQEKKGEIGDPGEDGSKGPPGPKGDKGEIGAGSPGPAGQKGPPGLK</sequence>
<organism evidence="2 3">
    <name type="scientific">Ranitomeya imitator</name>
    <name type="common">mimic poison frog</name>
    <dbReference type="NCBI Taxonomy" id="111125"/>
    <lineage>
        <taxon>Eukaryota</taxon>
        <taxon>Metazoa</taxon>
        <taxon>Chordata</taxon>
        <taxon>Craniata</taxon>
        <taxon>Vertebrata</taxon>
        <taxon>Euteleostomi</taxon>
        <taxon>Amphibia</taxon>
        <taxon>Batrachia</taxon>
        <taxon>Anura</taxon>
        <taxon>Neobatrachia</taxon>
        <taxon>Hyloidea</taxon>
        <taxon>Dendrobatidae</taxon>
        <taxon>Dendrobatinae</taxon>
        <taxon>Ranitomeya</taxon>
    </lineage>
</organism>
<evidence type="ECO:0000313" key="2">
    <source>
        <dbReference type="EMBL" id="CAJ0964386.1"/>
    </source>
</evidence>
<comment type="caution">
    <text evidence="2">The sequence shown here is derived from an EMBL/GenBank/DDBJ whole genome shotgun (WGS) entry which is preliminary data.</text>
</comment>
<evidence type="ECO:0000313" key="3">
    <source>
        <dbReference type="Proteomes" id="UP001176940"/>
    </source>
</evidence>
<feature type="non-terminal residue" evidence="2">
    <location>
        <position position="133"/>
    </location>
</feature>
<proteinExistence type="predicted"/>
<evidence type="ECO:0000256" key="1">
    <source>
        <dbReference type="SAM" id="MobiDB-lite"/>
    </source>
</evidence>
<reference evidence="2" key="1">
    <citation type="submission" date="2023-07" db="EMBL/GenBank/DDBJ databases">
        <authorList>
            <person name="Stuckert A."/>
        </authorList>
    </citation>
    <scope>NUCLEOTIDE SEQUENCE</scope>
</reference>
<gene>
    <name evidence="2" type="ORF">RIMI_LOCUS19158100</name>
</gene>
<accession>A0ABN9MCV4</accession>
<feature type="compositionally biased region" description="Basic and acidic residues" evidence="1">
    <location>
        <begin position="72"/>
        <end position="95"/>
    </location>
</feature>